<dbReference type="Gene3D" id="3.40.960.10">
    <property type="entry name" value="VSR Endonuclease"/>
    <property type="match status" value="1"/>
</dbReference>
<gene>
    <name evidence="2" type="ORF">HNQ08_005445</name>
</gene>
<dbReference type="Pfam" id="PF10881">
    <property type="entry name" value="DUF2726"/>
    <property type="match status" value="1"/>
</dbReference>
<protein>
    <recommendedName>
        <fullName evidence="1">DUF2726 domain-containing protein</fullName>
    </recommendedName>
</protein>
<dbReference type="EMBL" id="JACHFL010000035">
    <property type="protein sequence ID" value="MBB5366316.1"/>
    <property type="molecule type" value="Genomic_DNA"/>
</dbReference>
<name>A0A7W8NH92_9DEIO</name>
<dbReference type="RefSeq" id="WP_184138245.1">
    <property type="nucleotide sequence ID" value="NZ_JACHFL010000035.1"/>
</dbReference>
<evidence type="ECO:0000313" key="2">
    <source>
        <dbReference type="EMBL" id="MBB5366316.1"/>
    </source>
</evidence>
<evidence type="ECO:0000259" key="1">
    <source>
        <dbReference type="Pfam" id="PF10881"/>
    </source>
</evidence>
<organism evidence="2 3">
    <name type="scientific">Deinococcus humi</name>
    <dbReference type="NCBI Taxonomy" id="662880"/>
    <lineage>
        <taxon>Bacteria</taxon>
        <taxon>Thermotogati</taxon>
        <taxon>Deinococcota</taxon>
        <taxon>Deinococci</taxon>
        <taxon>Deinococcales</taxon>
        <taxon>Deinococcaceae</taxon>
        <taxon>Deinococcus</taxon>
    </lineage>
</organism>
<dbReference type="InterPro" id="IPR024402">
    <property type="entry name" value="DUF2726"/>
</dbReference>
<accession>A0A7W8NH92</accession>
<dbReference type="AlphaFoldDB" id="A0A7W8NH92"/>
<comment type="caution">
    <text evidence="2">The sequence shown here is derived from an EMBL/GenBank/DDBJ whole genome shotgun (WGS) entry which is preliminary data.</text>
</comment>
<reference evidence="2 3" key="1">
    <citation type="submission" date="2020-08" db="EMBL/GenBank/DDBJ databases">
        <title>Genomic Encyclopedia of Type Strains, Phase IV (KMG-IV): sequencing the most valuable type-strain genomes for metagenomic binning, comparative biology and taxonomic classification.</title>
        <authorList>
            <person name="Goeker M."/>
        </authorList>
    </citation>
    <scope>NUCLEOTIDE SEQUENCE [LARGE SCALE GENOMIC DNA]</scope>
    <source>
        <strain evidence="2 3">DSM 27939</strain>
    </source>
</reference>
<feature type="domain" description="DUF2726" evidence="1">
    <location>
        <begin position="7"/>
        <end position="112"/>
    </location>
</feature>
<dbReference type="Proteomes" id="UP000552709">
    <property type="component" value="Unassembled WGS sequence"/>
</dbReference>
<proteinExistence type="predicted"/>
<keyword evidence="3" id="KW-1185">Reference proteome</keyword>
<sequence>MTLKRFFNRSEEATNSELYALAQKLGLRLQPKAKLSDVFKIDNSGISDEEFRYALMAHFDFLVMDEDWMPLFVVEFDGPTHQSSEQIERDKKKDKLCKQFGLSILRIDSKFIRTEVRQMSLLAWLCKIWLFERDFSQAQEQGAIPSDEPFLWFSVMSEEAGQPVTYPYDISLPSRLYLIELFKASKTRSSAPLITTYETADVVYAECFFRLTDDLVAMSQSSVKQFKFRGIAPCEVAEELAVIQIAENIKEIFQGRAEAMPMSHARARLSAIEDKPEFRKNGEIWS</sequence>
<evidence type="ECO:0000313" key="3">
    <source>
        <dbReference type="Proteomes" id="UP000552709"/>
    </source>
</evidence>